<feature type="transmembrane region" description="Helical" evidence="8">
    <location>
        <begin position="470"/>
        <end position="488"/>
    </location>
</feature>
<dbReference type="Pfam" id="PF00854">
    <property type="entry name" value="PTR2"/>
    <property type="match status" value="1"/>
</dbReference>
<feature type="transmembrane region" description="Helical" evidence="8">
    <location>
        <begin position="500"/>
        <end position="525"/>
    </location>
</feature>
<feature type="transmembrane region" description="Helical" evidence="8">
    <location>
        <begin position="228"/>
        <end position="248"/>
    </location>
</feature>
<dbReference type="PROSITE" id="PS01022">
    <property type="entry name" value="PTR2_1"/>
    <property type="match status" value="1"/>
</dbReference>
<evidence type="ECO:0000256" key="7">
    <source>
        <dbReference type="ARBA" id="ARBA00023136"/>
    </source>
</evidence>
<keyword evidence="10" id="KW-1185">Reference proteome</keyword>
<dbReference type="GO" id="GO:0042937">
    <property type="term" value="F:tripeptide transmembrane transporter activity"/>
    <property type="evidence" value="ECO:0007669"/>
    <property type="project" value="InterPro"/>
</dbReference>
<comment type="similarity">
    <text evidence="2">Belongs to the major facilitator superfamily. Proton-dependent oligopeptide transporter (POT/PTR) (TC 2.A.17) family.</text>
</comment>
<keyword evidence="4" id="KW-0597">Phosphoprotein</keyword>
<reference evidence="9" key="1">
    <citation type="submission" date="2023-05" db="EMBL/GenBank/DDBJ databases">
        <title>Nepenthes gracilis genome sequencing.</title>
        <authorList>
            <person name="Fukushima K."/>
        </authorList>
    </citation>
    <scope>NUCLEOTIDE SEQUENCE</scope>
    <source>
        <strain evidence="9">SING2019-196</strain>
    </source>
</reference>
<comment type="caution">
    <text evidence="9">The sequence shown here is derived from an EMBL/GenBank/DDBJ whole genome shotgun (WGS) entry which is preliminary data.</text>
</comment>
<dbReference type="AlphaFoldDB" id="A0AAD3RWN2"/>
<dbReference type="InterPro" id="IPR036259">
    <property type="entry name" value="MFS_trans_sf"/>
</dbReference>
<accession>A0AAD3RWN2</accession>
<feature type="transmembrane region" description="Helical" evidence="8">
    <location>
        <begin position="114"/>
        <end position="133"/>
    </location>
</feature>
<dbReference type="EMBL" id="BSYO01000002">
    <property type="protein sequence ID" value="GMH00347.1"/>
    <property type="molecule type" value="Genomic_DNA"/>
</dbReference>
<evidence type="ECO:0000256" key="6">
    <source>
        <dbReference type="ARBA" id="ARBA00022989"/>
    </source>
</evidence>
<organism evidence="9 10">
    <name type="scientific">Nepenthes gracilis</name>
    <name type="common">Slender pitcher plant</name>
    <dbReference type="NCBI Taxonomy" id="150966"/>
    <lineage>
        <taxon>Eukaryota</taxon>
        <taxon>Viridiplantae</taxon>
        <taxon>Streptophyta</taxon>
        <taxon>Embryophyta</taxon>
        <taxon>Tracheophyta</taxon>
        <taxon>Spermatophyta</taxon>
        <taxon>Magnoliopsida</taxon>
        <taxon>eudicotyledons</taxon>
        <taxon>Gunneridae</taxon>
        <taxon>Pentapetalae</taxon>
        <taxon>Caryophyllales</taxon>
        <taxon>Nepenthaceae</taxon>
        <taxon>Nepenthes</taxon>
    </lineage>
</organism>
<feature type="transmembrane region" description="Helical" evidence="8">
    <location>
        <begin position="335"/>
        <end position="354"/>
    </location>
</feature>
<dbReference type="InterPro" id="IPR044739">
    <property type="entry name" value="NRT1/PTR"/>
</dbReference>
<evidence type="ECO:0000256" key="8">
    <source>
        <dbReference type="SAM" id="Phobius"/>
    </source>
</evidence>
<evidence type="ECO:0000313" key="10">
    <source>
        <dbReference type="Proteomes" id="UP001279734"/>
    </source>
</evidence>
<keyword evidence="5 8" id="KW-0812">Transmembrane</keyword>
<name>A0AAD3RWN2_NEPGR</name>
<sequence length="576" mass="63174">MAINTSAVGSSDPQIPLLARNIVDGAIDYKGRPAIRSKYGRWRSAPFIIGVEMAERIAYFGIGSNLISYLTGPLGQSIAVAAEYVNAWIGVSYLLPLLGAVVADSFLGRYRTIAFSSLVYVLGLGLLTVSAMMPSIKPSACENIIQKASCSPYNLQEVIFFFALYLVAIGQGGHKPCVQAFGADQFDGQDEDECKERSSFFNWWYFGLCIGPLLSRSILTFVQDNLSWSLGFGIPCIIMVVALVVFLLGSRTYRYNVKGEEENPFLRIGKVFASAARNWRSTPPSVDVEQEAQGILLYHGSQQFKFLDKALLTPHDSKDNVKICSTAEVEEAKAILRLFPIWATSLVYAIVFAQPSTFFTKQGATMDRSIGTAFSVPAASLQAFISLSAILFIPIYDRIFVPVARALTGNPSGITMLQRIGAGLFISIISMIVAALVELKRLETAFKYKLIDLPEVTVPMSVWWLVPQDVLLGIANVFTIVGLQEFFYDQVPKQLKSVGLSLYMSIIGIGSLLSSCAVSFINGVTTGDGRDSWFADNLNRAHLDYFYWLLAGLSAVGLALFIYFAKSYVYNGKSSI</sequence>
<keyword evidence="3" id="KW-0813">Transport</keyword>
<comment type="subcellular location">
    <subcellularLocation>
        <location evidence="1">Membrane</location>
        <topology evidence="1">Multi-pass membrane protein</topology>
    </subcellularLocation>
</comment>
<dbReference type="PANTHER" id="PTHR11654">
    <property type="entry name" value="OLIGOPEPTIDE TRANSPORTER-RELATED"/>
    <property type="match status" value="1"/>
</dbReference>
<dbReference type="Proteomes" id="UP001279734">
    <property type="component" value="Unassembled WGS sequence"/>
</dbReference>
<evidence type="ECO:0000256" key="2">
    <source>
        <dbReference type="ARBA" id="ARBA00005982"/>
    </source>
</evidence>
<dbReference type="InterPro" id="IPR018456">
    <property type="entry name" value="PTR2_symporter_CS"/>
</dbReference>
<dbReference type="GO" id="GO:0080054">
    <property type="term" value="F:low-affinity nitrate transmembrane transporter activity"/>
    <property type="evidence" value="ECO:0007669"/>
    <property type="project" value="UniProtKB-ARBA"/>
</dbReference>
<evidence type="ECO:0000256" key="5">
    <source>
        <dbReference type="ARBA" id="ARBA00022692"/>
    </source>
</evidence>
<dbReference type="Gene3D" id="1.20.1250.20">
    <property type="entry name" value="MFS general substrate transporter like domains"/>
    <property type="match status" value="1"/>
</dbReference>
<feature type="transmembrane region" description="Helical" evidence="8">
    <location>
        <begin position="87"/>
        <end position="107"/>
    </location>
</feature>
<feature type="transmembrane region" description="Helical" evidence="8">
    <location>
        <begin position="203"/>
        <end position="222"/>
    </location>
</feature>
<keyword evidence="6 8" id="KW-1133">Transmembrane helix</keyword>
<feature type="transmembrane region" description="Helical" evidence="8">
    <location>
        <begin position="417"/>
        <end position="437"/>
    </location>
</feature>
<evidence type="ECO:0000313" key="9">
    <source>
        <dbReference type="EMBL" id="GMH00347.1"/>
    </source>
</evidence>
<protein>
    <submittedName>
        <fullName evidence="9">Uncharacterized protein</fullName>
    </submittedName>
</protein>
<proteinExistence type="inferred from homology"/>
<dbReference type="FunFam" id="1.20.1250.20:FF:000147">
    <property type="entry name" value="Protein NRT1/ PTR family 5.10"/>
    <property type="match status" value="1"/>
</dbReference>
<evidence type="ECO:0000256" key="3">
    <source>
        <dbReference type="ARBA" id="ARBA00022448"/>
    </source>
</evidence>
<evidence type="ECO:0000256" key="1">
    <source>
        <dbReference type="ARBA" id="ARBA00004141"/>
    </source>
</evidence>
<dbReference type="GO" id="GO:0071916">
    <property type="term" value="F:dipeptide transmembrane transporter activity"/>
    <property type="evidence" value="ECO:0007669"/>
    <property type="project" value="InterPro"/>
</dbReference>
<dbReference type="CDD" id="cd17417">
    <property type="entry name" value="MFS_NPF5"/>
    <property type="match status" value="1"/>
</dbReference>
<dbReference type="GO" id="GO:0009705">
    <property type="term" value="C:plant-type vacuole membrane"/>
    <property type="evidence" value="ECO:0007669"/>
    <property type="project" value="UniProtKB-ARBA"/>
</dbReference>
<dbReference type="SUPFAM" id="SSF103473">
    <property type="entry name" value="MFS general substrate transporter"/>
    <property type="match status" value="1"/>
</dbReference>
<keyword evidence="7 8" id="KW-0472">Membrane</keyword>
<feature type="transmembrane region" description="Helical" evidence="8">
    <location>
        <begin position="374"/>
        <end position="396"/>
    </location>
</feature>
<gene>
    <name evidence="9" type="ORF">Nepgr_002186</name>
</gene>
<evidence type="ECO:0000256" key="4">
    <source>
        <dbReference type="ARBA" id="ARBA00022553"/>
    </source>
</evidence>
<feature type="transmembrane region" description="Helical" evidence="8">
    <location>
        <begin position="545"/>
        <end position="565"/>
    </location>
</feature>
<dbReference type="InterPro" id="IPR000109">
    <property type="entry name" value="POT_fam"/>
</dbReference>